<evidence type="ECO:0000313" key="9">
    <source>
        <dbReference type="Proteomes" id="UP000242188"/>
    </source>
</evidence>
<feature type="domain" description="Aminotransferase class I/classII large" evidence="7">
    <location>
        <begin position="76"/>
        <end position="427"/>
    </location>
</feature>
<dbReference type="SUPFAM" id="SSF53383">
    <property type="entry name" value="PLP-dependent transferases"/>
    <property type="match status" value="1"/>
</dbReference>
<sequence length="439" mass="49197">MDSLHNDSSYGTMNYERFQNEACIARRSSPLRDLPEMLDARPNAISMAGGLPDPVTCPFIEATIKLRDGSQLQIDKDEMKFCTQYSNTEGFLALRQWFKELQRRVHNPPAMEDSTHPGQTDVIIMNGSQDALCQSLDAMVSPGDNVLIESPSYPVPVSILQPLGCNMLPVESDADGMDPDKLRHILSRWSPADAKNPNSDIPKILYCVPTGGNPTGSSLTLKRKQEIYRLAQEYDIMILEDDPYYYIQFAETLVPSFLSLDVDGRVMRFDSLSKLLSPGARLGFLTGPRPLVQKVIFKIMSSTMHANGIAQMFVLSALNKWGHDGFLARAKEISDLYLEKSQQCIKYMKKHLTGLAEWTEPTGGMFIWIKILGITNTTDLVFKAYLKDVLFVGGNVFHVDRSAPSEYIRVSFSLATCENMDKAFSRLAECLKEELPPKT</sequence>
<proteinExistence type="inferred from homology"/>
<dbReference type="FunFam" id="3.40.640.10:FF:000053">
    <property type="entry name" value="Aminotransferase, class I"/>
    <property type="match status" value="1"/>
</dbReference>
<keyword evidence="4 8" id="KW-0032">Aminotransferase</keyword>
<dbReference type="CDD" id="cd00609">
    <property type="entry name" value="AAT_like"/>
    <property type="match status" value="1"/>
</dbReference>
<dbReference type="Proteomes" id="UP000242188">
    <property type="component" value="Unassembled WGS sequence"/>
</dbReference>
<dbReference type="FunFam" id="3.90.1150.10:FF:000166">
    <property type="entry name" value="Kynurenine/alpha-aminoadipate aminotransferase, mitochondrial"/>
    <property type="match status" value="1"/>
</dbReference>
<evidence type="ECO:0000256" key="4">
    <source>
        <dbReference type="ARBA" id="ARBA00022576"/>
    </source>
</evidence>
<evidence type="ECO:0000313" key="8">
    <source>
        <dbReference type="EMBL" id="OWF38573.1"/>
    </source>
</evidence>
<keyword evidence="9" id="KW-1185">Reference proteome</keyword>
<dbReference type="InterPro" id="IPR015424">
    <property type="entry name" value="PyrdxlP-dep_Trfase"/>
</dbReference>
<evidence type="ECO:0000256" key="1">
    <source>
        <dbReference type="ARBA" id="ARBA00001933"/>
    </source>
</evidence>
<evidence type="ECO:0000256" key="6">
    <source>
        <dbReference type="ARBA" id="ARBA00022898"/>
    </source>
</evidence>
<dbReference type="GO" id="GO:0030170">
    <property type="term" value="F:pyridoxal phosphate binding"/>
    <property type="evidence" value="ECO:0007669"/>
    <property type="project" value="InterPro"/>
</dbReference>
<reference evidence="8 9" key="1">
    <citation type="journal article" date="2017" name="Nat. Ecol. Evol.">
        <title>Scallop genome provides insights into evolution of bilaterian karyotype and development.</title>
        <authorList>
            <person name="Wang S."/>
            <person name="Zhang J."/>
            <person name="Jiao W."/>
            <person name="Li J."/>
            <person name="Xun X."/>
            <person name="Sun Y."/>
            <person name="Guo X."/>
            <person name="Huan P."/>
            <person name="Dong B."/>
            <person name="Zhang L."/>
            <person name="Hu X."/>
            <person name="Sun X."/>
            <person name="Wang J."/>
            <person name="Zhao C."/>
            <person name="Wang Y."/>
            <person name="Wang D."/>
            <person name="Huang X."/>
            <person name="Wang R."/>
            <person name="Lv J."/>
            <person name="Li Y."/>
            <person name="Zhang Z."/>
            <person name="Liu B."/>
            <person name="Lu W."/>
            <person name="Hui Y."/>
            <person name="Liang J."/>
            <person name="Zhou Z."/>
            <person name="Hou R."/>
            <person name="Li X."/>
            <person name="Liu Y."/>
            <person name="Li H."/>
            <person name="Ning X."/>
            <person name="Lin Y."/>
            <person name="Zhao L."/>
            <person name="Xing Q."/>
            <person name="Dou J."/>
            <person name="Li Y."/>
            <person name="Mao J."/>
            <person name="Guo H."/>
            <person name="Dou H."/>
            <person name="Li T."/>
            <person name="Mu C."/>
            <person name="Jiang W."/>
            <person name="Fu Q."/>
            <person name="Fu X."/>
            <person name="Miao Y."/>
            <person name="Liu J."/>
            <person name="Yu Q."/>
            <person name="Li R."/>
            <person name="Liao H."/>
            <person name="Li X."/>
            <person name="Kong Y."/>
            <person name="Jiang Z."/>
            <person name="Chourrout D."/>
            <person name="Li R."/>
            <person name="Bao Z."/>
        </authorList>
    </citation>
    <scope>NUCLEOTIDE SEQUENCE [LARGE SCALE GENOMIC DNA]</scope>
    <source>
        <strain evidence="8 9">PY_sf001</strain>
    </source>
</reference>
<protein>
    <submittedName>
        <fullName evidence="8">Kynurenine/alpha-aminoadipate aminotransferase, mitochondrial</fullName>
    </submittedName>
</protein>
<dbReference type="EMBL" id="NEDP02005561">
    <property type="protein sequence ID" value="OWF38573.1"/>
    <property type="molecule type" value="Genomic_DNA"/>
</dbReference>
<gene>
    <name evidence="8" type="ORF">KP79_PYT08951</name>
</gene>
<comment type="cofactor">
    <cofactor evidence="1">
        <name>pyridoxal 5'-phosphate</name>
        <dbReference type="ChEBI" id="CHEBI:597326"/>
    </cofactor>
</comment>
<dbReference type="PANTHER" id="PTHR42790:SF19">
    <property type="entry name" value="KYNURENINE_ALPHA-AMINOADIPATE AMINOTRANSFERASE, MITOCHONDRIAL"/>
    <property type="match status" value="1"/>
</dbReference>
<dbReference type="Gene3D" id="3.40.640.10">
    <property type="entry name" value="Type I PLP-dependent aspartate aminotransferase-like (Major domain)"/>
    <property type="match status" value="1"/>
</dbReference>
<dbReference type="InterPro" id="IPR004839">
    <property type="entry name" value="Aminotransferase_I/II_large"/>
</dbReference>
<dbReference type="AlphaFoldDB" id="A0A210PQ16"/>
<dbReference type="GO" id="GO:1901605">
    <property type="term" value="P:alpha-amino acid metabolic process"/>
    <property type="evidence" value="ECO:0007669"/>
    <property type="project" value="TreeGrafter"/>
</dbReference>
<accession>A0A210PQ16</accession>
<evidence type="ECO:0000256" key="2">
    <source>
        <dbReference type="ARBA" id="ARBA00007441"/>
    </source>
</evidence>
<comment type="similarity">
    <text evidence="2">Belongs to the class-I pyridoxal-phosphate-dependent aminotransferase family.</text>
</comment>
<comment type="subunit">
    <text evidence="3">Homodimer.</text>
</comment>
<name>A0A210PQ16_MIZYE</name>
<dbReference type="InterPro" id="IPR050859">
    <property type="entry name" value="Class-I_PLP-dep_aminotransf"/>
</dbReference>
<dbReference type="Pfam" id="PF00155">
    <property type="entry name" value="Aminotran_1_2"/>
    <property type="match status" value="1"/>
</dbReference>
<dbReference type="InterPro" id="IPR015421">
    <property type="entry name" value="PyrdxlP-dep_Trfase_major"/>
</dbReference>
<dbReference type="OrthoDB" id="691673at2759"/>
<evidence type="ECO:0000259" key="7">
    <source>
        <dbReference type="Pfam" id="PF00155"/>
    </source>
</evidence>
<dbReference type="GO" id="GO:0016212">
    <property type="term" value="F:kynurenine-oxoglutarate transaminase activity"/>
    <property type="evidence" value="ECO:0007669"/>
    <property type="project" value="TreeGrafter"/>
</dbReference>
<keyword evidence="5 8" id="KW-0808">Transferase</keyword>
<keyword evidence="6" id="KW-0663">Pyridoxal phosphate</keyword>
<evidence type="ECO:0000256" key="5">
    <source>
        <dbReference type="ARBA" id="ARBA00022679"/>
    </source>
</evidence>
<evidence type="ECO:0000256" key="3">
    <source>
        <dbReference type="ARBA" id="ARBA00011738"/>
    </source>
</evidence>
<dbReference type="STRING" id="6573.A0A210PQ16"/>
<dbReference type="PANTHER" id="PTHR42790">
    <property type="entry name" value="AMINOTRANSFERASE"/>
    <property type="match status" value="1"/>
</dbReference>
<comment type="caution">
    <text evidence="8">The sequence shown here is derived from an EMBL/GenBank/DDBJ whole genome shotgun (WGS) entry which is preliminary data.</text>
</comment>
<organism evidence="8 9">
    <name type="scientific">Mizuhopecten yessoensis</name>
    <name type="common">Japanese scallop</name>
    <name type="synonym">Patinopecten yessoensis</name>
    <dbReference type="NCBI Taxonomy" id="6573"/>
    <lineage>
        <taxon>Eukaryota</taxon>
        <taxon>Metazoa</taxon>
        <taxon>Spiralia</taxon>
        <taxon>Lophotrochozoa</taxon>
        <taxon>Mollusca</taxon>
        <taxon>Bivalvia</taxon>
        <taxon>Autobranchia</taxon>
        <taxon>Pteriomorphia</taxon>
        <taxon>Pectinida</taxon>
        <taxon>Pectinoidea</taxon>
        <taxon>Pectinidae</taxon>
        <taxon>Mizuhopecten</taxon>
    </lineage>
</organism>